<accession>A0A438CUS0</accession>
<evidence type="ECO:0000256" key="1">
    <source>
        <dbReference type="ARBA" id="ARBA00023268"/>
    </source>
</evidence>
<comment type="caution">
    <text evidence="5">The sequence shown here is derived from an EMBL/GenBank/DDBJ whole genome shotgun (WGS) entry which is preliminary data.</text>
</comment>
<dbReference type="PANTHER" id="PTHR37984">
    <property type="entry name" value="PROTEIN CBG26694"/>
    <property type="match status" value="1"/>
</dbReference>
<reference evidence="5 6" key="1">
    <citation type="journal article" date="2018" name="PLoS Genet.">
        <title>Population sequencing reveals clonal diversity and ancestral inbreeding in the grapevine cultivar Chardonnay.</title>
        <authorList>
            <person name="Roach M.J."/>
            <person name="Johnson D.L."/>
            <person name="Bohlmann J."/>
            <person name="van Vuuren H.J."/>
            <person name="Jones S.J."/>
            <person name="Pretorius I.S."/>
            <person name="Schmidt S.A."/>
            <person name="Borneman A.R."/>
        </authorList>
    </citation>
    <scope>NUCLEOTIDE SEQUENCE [LARGE SCALE GENOMIC DNA]</scope>
    <source>
        <strain evidence="6">cv. Chardonnay</strain>
        <tissue evidence="5">Leaf</tissue>
    </source>
</reference>
<dbReference type="PANTHER" id="PTHR37984:SF5">
    <property type="entry name" value="PROTEIN NYNRIN-LIKE"/>
    <property type="match status" value="1"/>
</dbReference>
<protein>
    <submittedName>
        <fullName evidence="5">Transposon Ty3-I Gag-Pol polyprotein</fullName>
    </submittedName>
</protein>
<evidence type="ECO:0000313" key="6">
    <source>
        <dbReference type="Proteomes" id="UP000288805"/>
    </source>
</evidence>
<dbReference type="EMBL" id="QGNW01001973">
    <property type="protein sequence ID" value="RVW26942.1"/>
    <property type="molecule type" value="Genomic_DNA"/>
</dbReference>
<dbReference type="InterPro" id="IPR043128">
    <property type="entry name" value="Rev_trsase/Diguanyl_cyclase"/>
</dbReference>
<feature type="domain" description="Reverse transcriptase/retrotransposon-derived protein RNase H-like" evidence="4">
    <location>
        <begin position="177"/>
        <end position="225"/>
    </location>
</feature>
<dbReference type="InterPro" id="IPR041577">
    <property type="entry name" value="RT_RNaseH_2"/>
</dbReference>
<dbReference type="GO" id="GO:0003824">
    <property type="term" value="F:catalytic activity"/>
    <property type="evidence" value="ECO:0007669"/>
    <property type="project" value="UniProtKB-KW"/>
</dbReference>
<dbReference type="FunFam" id="3.30.70.270:FF:000020">
    <property type="entry name" value="Transposon Tf2-6 polyprotein-like Protein"/>
    <property type="match status" value="1"/>
</dbReference>
<proteinExistence type="predicted"/>
<evidence type="ECO:0000259" key="4">
    <source>
        <dbReference type="Pfam" id="PF17919"/>
    </source>
</evidence>
<dbReference type="Gene3D" id="3.30.70.270">
    <property type="match status" value="2"/>
</dbReference>
<organism evidence="5 6">
    <name type="scientific">Vitis vinifera</name>
    <name type="common">Grape</name>
    <dbReference type="NCBI Taxonomy" id="29760"/>
    <lineage>
        <taxon>Eukaryota</taxon>
        <taxon>Viridiplantae</taxon>
        <taxon>Streptophyta</taxon>
        <taxon>Embryophyta</taxon>
        <taxon>Tracheophyta</taxon>
        <taxon>Spermatophyta</taxon>
        <taxon>Magnoliopsida</taxon>
        <taxon>eudicotyledons</taxon>
        <taxon>Gunneridae</taxon>
        <taxon>Pentapetalae</taxon>
        <taxon>rosids</taxon>
        <taxon>Vitales</taxon>
        <taxon>Vitaceae</taxon>
        <taxon>Viteae</taxon>
        <taxon>Vitis</taxon>
    </lineage>
</organism>
<dbReference type="Proteomes" id="UP000288805">
    <property type="component" value="Unassembled WGS sequence"/>
</dbReference>
<feature type="domain" description="Reverse transcriptase" evidence="3">
    <location>
        <begin position="21"/>
        <end position="92"/>
    </location>
</feature>
<evidence type="ECO:0000256" key="2">
    <source>
        <dbReference type="SAM" id="MobiDB-lite"/>
    </source>
</evidence>
<dbReference type="InterPro" id="IPR000477">
    <property type="entry name" value="RT_dom"/>
</dbReference>
<dbReference type="InterPro" id="IPR043502">
    <property type="entry name" value="DNA/RNA_pol_sf"/>
</dbReference>
<keyword evidence="1" id="KW-0511">Multifunctional enzyme</keyword>
<gene>
    <name evidence="5" type="primary">TY3B-I_488</name>
    <name evidence="5" type="ORF">CK203_098783</name>
</gene>
<dbReference type="Pfam" id="PF00078">
    <property type="entry name" value="RVT_1"/>
    <property type="match status" value="1"/>
</dbReference>
<feature type="compositionally biased region" description="Polar residues" evidence="2">
    <location>
        <begin position="253"/>
        <end position="269"/>
    </location>
</feature>
<dbReference type="InterPro" id="IPR050951">
    <property type="entry name" value="Retrovirus_Pol_polyprotein"/>
</dbReference>
<dbReference type="Gene3D" id="3.10.10.10">
    <property type="entry name" value="HIV Type 1 Reverse Transcriptase, subunit A, domain 1"/>
    <property type="match status" value="1"/>
</dbReference>
<evidence type="ECO:0000313" key="5">
    <source>
        <dbReference type="EMBL" id="RVW26942.1"/>
    </source>
</evidence>
<feature type="region of interest" description="Disordered" evidence="2">
    <location>
        <begin position="246"/>
        <end position="269"/>
    </location>
</feature>
<evidence type="ECO:0000259" key="3">
    <source>
        <dbReference type="Pfam" id="PF00078"/>
    </source>
</evidence>
<dbReference type="SUPFAM" id="SSF56672">
    <property type="entry name" value="DNA/RNA polymerases"/>
    <property type="match status" value="1"/>
</dbReference>
<dbReference type="CDD" id="cd01647">
    <property type="entry name" value="RT_LTR"/>
    <property type="match status" value="1"/>
</dbReference>
<dbReference type="AlphaFoldDB" id="A0A438CUS0"/>
<dbReference type="Pfam" id="PF17919">
    <property type="entry name" value="RT_RNaseH_2"/>
    <property type="match status" value="1"/>
</dbReference>
<name>A0A438CUS0_VITVI</name>
<sequence length="269" mass="29646">MLRDGIIRPSTSPFSSPVLLVKKKDGTWRFCVDYRALNAVTVKDRFPIPTVDELLDELYGASVFSKLDFRAGYHQVRIHPPDIEKTAFRTHEGHYEFIQIMGRPPETLGNGILGLASHSLFAKLSKCFGYTKMAAASNDQELRGFLGLCGYYRRFVYRYASTTAPLTKLLCKNAFVWTKEATGAFEALKHALATTPVLAMPDFSNPFVLQTDASGSGIGAVLVQIVTLLLTSVRNYLRSSEGNPPIAEKCLPSQKQSKNGDNTSLAADS</sequence>